<dbReference type="GO" id="GO:0004553">
    <property type="term" value="F:hydrolase activity, hydrolyzing O-glycosyl compounds"/>
    <property type="evidence" value="ECO:0007669"/>
    <property type="project" value="InterPro"/>
</dbReference>
<evidence type="ECO:0000256" key="3">
    <source>
        <dbReference type="SAM" id="SignalP"/>
    </source>
</evidence>
<proteinExistence type="inferred from homology"/>
<comment type="similarity">
    <text evidence="1">Belongs to the transglycosylase Slt family.</text>
</comment>
<dbReference type="PANTHER" id="PTHR37423:SF5">
    <property type="entry name" value="SOLUBLE LYTIC MUREIN TRANSGLYCOSYLASE"/>
    <property type="match status" value="1"/>
</dbReference>
<keyword evidence="7" id="KW-1185">Reference proteome</keyword>
<dbReference type="EMBL" id="CP000302">
    <property type="protein sequence ID" value="ABE55627.1"/>
    <property type="molecule type" value="Genomic_DNA"/>
</dbReference>
<dbReference type="InterPro" id="IPR023346">
    <property type="entry name" value="Lysozyme-like_dom_sf"/>
</dbReference>
<dbReference type="Pfam" id="PF01464">
    <property type="entry name" value="SLT"/>
    <property type="match status" value="1"/>
</dbReference>
<dbReference type="KEGG" id="sdn:Sden_2347"/>
<evidence type="ECO:0000259" key="4">
    <source>
        <dbReference type="Pfam" id="PF01464"/>
    </source>
</evidence>
<dbReference type="GO" id="GO:0042597">
    <property type="term" value="C:periplasmic space"/>
    <property type="evidence" value="ECO:0007669"/>
    <property type="project" value="InterPro"/>
</dbReference>
<dbReference type="HOGENOM" id="CLU_019016_1_1_6"/>
<gene>
    <name evidence="6" type="ordered locus">Sden_2347</name>
</gene>
<feature type="domain" description="Transglycosylase SLT" evidence="4">
    <location>
        <begin position="480"/>
        <end position="590"/>
    </location>
</feature>
<dbReference type="CDD" id="cd13401">
    <property type="entry name" value="Slt70-like"/>
    <property type="match status" value="1"/>
</dbReference>
<dbReference type="SUPFAM" id="SSF53955">
    <property type="entry name" value="Lysozyme-like"/>
    <property type="match status" value="1"/>
</dbReference>
<feature type="chain" id="PRO_5004181536" evidence="3">
    <location>
        <begin position="27"/>
        <end position="640"/>
    </location>
</feature>
<dbReference type="Gene3D" id="1.25.20.10">
    <property type="entry name" value="Bacterial muramidases"/>
    <property type="match status" value="1"/>
</dbReference>
<evidence type="ECO:0000259" key="5">
    <source>
        <dbReference type="Pfam" id="PF14718"/>
    </source>
</evidence>
<dbReference type="AlphaFoldDB" id="Q12LP9"/>
<feature type="domain" description="Lytic transglycosylase superhelical linker" evidence="5">
    <location>
        <begin position="402"/>
        <end position="468"/>
    </location>
</feature>
<dbReference type="RefSeq" id="WP_011496778.1">
    <property type="nucleotide sequence ID" value="NC_007954.1"/>
</dbReference>
<dbReference type="InterPro" id="IPR012289">
    <property type="entry name" value="Lytic_TGlycosylase_superhlx_L"/>
</dbReference>
<dbReference type="InterPro" id="IPR008258">
    <property type="entry name" value="Transglycosylase_SLT_dom_1"/>
</dbReference>
<dbReference type="InterPro" id="IPR037061">
    <property type="entry name" value="Lytic_TGlycoase_superhlx_L_sf"/>
</dbReference>
<dbReference type="InterPro" id="IPR008939">
    <property type="entry name" value="Lytic_TGlycosylase_superhlx_U"/>
</dbReference>
<organism evidence="6 7">
    <name type="scientific">Shewanella denitrificans (strain OS217 / ATCC BAA-1090 / DSM 15013)</name>
    <dbReference type="NCBI Taxonomy" id="318161"/>
    <lineage>
        <taxon>Bacteria</taxon>
        <taxon>Pseudomonadati</taxon>
        <taxon>Pseudomonadota</taxon>
        <taxon>Gammaproteobacteria</taxon>
        <taxon>Alteromonadales</taxon>
        <taxon>Shewanellaceae</taxon>
        <taxon>Shewanella</taxon>
    </lineage>
</organism>
<dbReference type="Gene3D" id="1.10.1240.20">
    <property type="entry name" value="Lytic transglycosylase, superhelical linker domain"/>
    <property type="match status" value="1"/>
</dbReference>
<sequence length="640" mass="73531">MRNTLVTSCLTAASMALIFFSQSLSAYTQDQQTYLDASRALENKQYGQYRTLRAKLNDYPLAMYLDYNATMADTLKLPGKNALIEIEKYKGSPLYNSARYRYLLTAGKAQRWRDFLVISPDRPNDVRLQCYFNLALYHQGDKKTAFEATDELWLYGKSRPNECDPLFALWTQAGHRSQTMIWSRMLLSFNAGQHGLVSYLAQKITRHKTEANLLVSVYKDPNSLRHTQRFSNNAAIYGDIVEAGLRKLALSNINQAISLYKKYHKLHRFGPEQDASLNHYLVRRALIFKVEKQRSHIDSMLPKLKSDELFGMRMRWAIGEKDDATVAKYLNLLSPEGKADPRWQYWQIRITGKTDAALAQTQANILSQERNFYGFYAAQSLNAPLSMNDDGLAFSSNMKTKLNQDSGLARVSELLAIKRPHDARTEWIYLLRRHDNQTKAEYGLLALENGWYNFSVEASIQGQQWNALNLRFPLAAQKSFAKASKHFGVNIDEIRAISRRESAFYRFATSGVGARGMMQLMPATAKETARKYRLLYNQPNDLYRADNNIMLGSAYYSQILKQFNGNRVLATAAYNAGPHRVKRWLADSKGQLDVMSFIETIPYTETREYVQAVLSYRMIYQQSHSPNASMFTTYERDFAY</sequence>
<dbReference type="STRING" id="318161.Sden_2347"/>
<reference evidence="6 7" key="1">
    <citation type="submission" date="2006-03" db="EMBL/GenBank/DDBJ databases">
        <title>Complete sequence of Shewanella denitrificans OS217.</title>
        <authorList>
            <consortium name="US DOE Joint Genome Institute"/>
            <person name="Copeland A."/>
            <person name="Lucas S."/>
            <person name="Lapidus A."/>
            <person name="Barry K."/>
            <person name="Detter J.C."/>
            <person name="Glavina del Rio T."/>
            <person name="Hammon N."/>
            <person name="Israni S."/>
            <person name="Dalin E."/>
            <person name="Tice H."/>
            <person name="Pitluck S."/>
            <person name="Brettin T."/>
            <person name="Bruce D."/>
            <person name="Han C."/>
            <person name="Tapia R."/>
            <person name="Gilna P."/>
            <person name="Kiss H."/>
            <person name="Schmutz J."/>
            <person name="Larimer F."/>
            <person name="Land M."/>
            <person name="Hauser L."/>
            <person name="Kyrpides N."/>
            <person name="Lykidis A."/>
            <person name="Richardson P."/>
        </authorList>
    </citation>
    <scope>NUCLEOTIDE SEQUENCE [LARGE SCALE GENOMIC DNA]</scope>
    <source>
        <strain evidence="7">OS217 / ATCC BAA-1090 / DSM 15013</strain>
    </source>
</reference>
<evidence type="ECO:0000256" key="2">
    <source>
        <dbReference type="ARBA" id="ARBA00022729"/>
    </source>
</evidence>
<dbReference type="OrthoDB" id="92254at2"/>
<protein>
    <submittedName>
        <fullName evidence="6">Lytic transglycosylase, catalytic</fullName>
    </submittedName>
</protein>
<dbReference type="SUPFAM" id="SSF48435">
    <property type="entry name" value="Bacterial muramidases"/>
    <property type="match status" value="1"/>
</dbReference>
<accession>Q12LP9</accession>
<dbReference type="PANTHER" id="PTHR37423">
    <property type="entry name" value="SOLUBLE LYTIC MUREIN TRANSGLYCOSYLASE-RELATED"/>
    <property type="match status" value="1"/>
</dbReference>
<feature type="signal peptide" evidence="3">
    <location>
        <begin position="1"/>
        <end position="26"/>
    </location>
</feature>
<evidence type="ECO:0000256" key="1">
    <source>
        <dbReference type="ARBA" id="ARBA00007734"/>
    </source>
</evidence>
<dbReference type="Pfam" id="PF14718">
    <property type="entry name" value="SLT_L"/>
    <property type="match status" value="1"/>
</dbReference>
<dbReference type="Proteomes" id="UP000001982">
    <property type="component" value="Chromosome"/>
</dbReference>
<keyword evidence="2 3" id="KW-0732">Signal</keyword>
<dbReference type="Gene3D" id="1.10.530.10">
    <property type="match status" value="1"/>
</dbReference>
<dbReference type="eggNOG" id="COG0741">
    <property type="taxonomic scope" value="Bacteria"/>
</dbReference>
<evidence type="ECO:0000313" key="7">
    <source>
        <dbReference type="Proteomes" id="UP000001982"/>
    </source>
</evidence>
<dbReference type="CAZy" id="GH23">
    <property type="family name" value="Glycoside Hydrolase Family 23"/>
</dbReference>
<name>Q12LP9_SHEDO</name>
<evidence type="ECO:0000313" key="6">
    <source>
        <dbReference type="EMBL" id="ABE55627.1"/>
    </source>
</evidence>